<organism evidence="6 7">
    <name type="scientific">Strongyloides venezuelensis</name>
    <name type="common">Threadworm</name>
    <dbReference type="NCBI Taxonomy" id="75913"/>
    <lineage>
        <taxon>Eukaryota</taxon>
        <taxon>Metazoa</taxon>
        <taxon>Ecdysozoa</taxon>
        <taxon>Nematoda</taxon>
        <taxon>Chromadorea</taxon>
        <taxon>Rhabditida</taxon>
        <taxon>Tylenchina</taxon>
        <taxon>Panagrolaimomorpha</taxon>
        <taxon>Strongyloidoidea</taxon>
        <taxon>Strongyloididae</taxon>
        <taxon>Strongyloides</taxon>
    </lineage>
</organism>
<dbReference type="Proteomes" id="UP000035680">
    <property type="component" value="Unassembled WGS sequence"/>
</dbReference>
<keyword evidence="1 2" id="KW-1015">Disulfide bond</keyword>
<feature type="region of interest" description="Disordered" evidence="3">
    <location>
        <begin position="305"/>
        <end position="354"/>
    </location>
</feature>
<protein>
    <submittedName>
        <fullName evidence="7">DUF19 domain-containing protein</fullName>
    </submittedName>
</protein>
<evidence type="ECO:0000259" key="5">
    <source>
        <dbReference type="Pfam" id="PF01579"/>
    </source>
</evidence>
<dbReference type="STRING" id="75913.A0A0K0G140"/>
<feature type="disulfide bond" evidence="2">
    <location>
        <begin position="32"/>
        <end position="44"/>
    </location>
</feature>
<dbReference type="InterPro" id="IPR036055">
    <property type="entry name" value="LDL_receptor-like_sf"/>
</dbReference>
<feature type="region of interest" description="Disordered" evidence="3">
    <location>
        <begin position="55"/>
        <end position="139"/>
    </location>
</feature>
<reference evidence="6" key="1">
    <citation type="submission" date="2014-07" db="EMBL/GenBank/DDBJ databases">
        <authorList>
            <person name="Martin A.A"/>
            <person name="De Silva N."/>
        </authorList>
    </citation>
    <scope>NUCLEOTIDE SEQUENCE</scope>
</reference>
<dbReference type="Pfam" id="PF01579">
    <property type="entry name" value="DUF19"/>
    <property type="match status" value="2"/>
</dbReference>
<dbReference type="CDD" id="cd00112">
    <property type="entry name" value="LDLa"/>
    <property type="match status" value="1"/>
</dbReference>
<evidence type="ECO:0000256" key="3">
    <source>
        <dbReference type="SAM" id="MobiDB-lite"/>
    </source>
</evidence>
<feature type="compositionally biased region" description="Polar residues" evidence="3">
    <location>
        <begin position="317"/>
        <end position="329"/>
    </location>
</feature>
<comment type="caution">
    <text evidence="2">Lacks conserved residue(s) required for the propagation of feature annotation.</text>
</comment>
<name>A0A0K0G140_STRVS</name>
<evidence type="ECO:0000313" key="7">
    <source>
        <dbReference type="WBParaSite" id="SVE_1842700.1"/>
    </source>
</evidence>
<evidence type="ECO:0000256" key="4">
    <source>
        <dbReference type="SAM" id="SignalP"/>
    </source>
</evidence>
<dbReference type="PROSITE" id="PS50068">
    <property type="entry name" value="LDLRA_2"/>
    <property type="match status" value="1"/>
</dbReference>
<dbReference type="Pfam" id="PF00057">
    <property type="entry name" value="Ldl_recept_a"/>
    <property type="match status" value="1"/>
</dbReference>
<proteinExistence type="predicted"/>
<dbReference type="InterPro" id="IPR002542">
    <property type="entry name" value="T20D4.11-like_dom"/>
</dbReference>
<feature type="compositionally biased region" description="Basic and acidic residues" evidence="3">
    <location>
        <begin position="330"/>
        <end position="347"/>
    </location>
</feature>
<accession>A0A0K0G140</accession>
<dbReference type="SMART" id="SM00192">
    <property type="entry name" value="LDLa"/>
    <property type="match status" value="1"/>
</dbReference>
<sequence>MVPSLRYLIIVLVSIYLFISFIKSAPTTFPTCSPEEFQCNDGGCIPLDSFGNGKKECADGSDEQGEETGSQPAPPPEEILNNPVPEIPTQDSEKVPQHNAEDPFENIPTSEPIIETSNVDSPKSKTLNKKKCSDDGKSRRKECTSNLKLWYEDVESVNFSNISILNDLNSIDLLQQGCEMLSQYRSCMGEFVGECVLPKKLKEWSDLEMYACQLLLPAAREHGTGCFSIVRNSQCPTDNVISTLTSPFCRLVRATAGDLDCIESSKTDEKCSDMAVELLGPLKSETDHMMMESLICETIEDAHNRSDKNDDEYDDNSVPTTDNETTDTSEQPKIENVGKLEDSEDKNSNGFISLTTEKTEKTALEESKIDDDEPLLSSVNILDSLAFFTNLEEICSEDRKDDIFLPLKSNVCQNKSKLKLHSECFKKAKGIVNCPVKSPLDVTTKCAVIETFNSNIDCIITTLNEECTVEEQETVVKIQEKLNDDAIVLQCYKTEETTNSTENMSNDGFSLTPKNTRCTSRQENSALVCLVELVELNKQMTNFASFNFLLEVSNIDSTFVNNVCGLYDRYEKCLGETVFAQNEGKRCAFNSPLNSLARIGLSPICNSENRHKLSEARECIEIIGTVGHGNLTCKDNGLQNMGNAVQMMLQGIHGEALLCKIFYSIRSTFECGEALIKEKCSSDAYKKLNELKVDFDNIGIEEGCPPEMPGDLDEIITKPVKPTLLQPITPKDPKHSKSAIISPVCTPEEQRKFQICVQNLTSYQPHPLAVIKIPRQIDEACLTYKDFKDCSKNVKCNPLWAQGMSAMFEYACGKGYDQYQNIKSCIRKTTTRNDIRECVTNFSKGAPSEACSSSRTLLECSVDIIGEKCGETAKTWVKEYVQKFASAIDSSCQIEGPSITTTIQAINCSPVEKQMIYTCAAPLNDISSRLDELFEGGLQTFMRNVNNLAPVFAQGCNLTAEFRSCIAPIYATPTECVASSCLIRAGNGICDKEDVPTAIDENLNCVFSNSADPNFAKCLRSGIASIKDFNMNTLRAILPKFVECVEPMVLKKCGPVPLNVLKSFGTTDICPVELLPINVEKTIKPIIPLTGSICDSETATKYDTCKKDFYRNYRFLPIQLIPNVNDTTKMCQEVLQLSQCVEIENVSVCETKSHKALKNLIVSICKNENIFQNHSSCLANVVSSNEGAKCLEAFMSIQPNSDEDLCKVIKDSSQCLSKPVYENCGPEAVNFAYDTINSYTQNLDDTCHITSPSISLQTGCSEEDLIAYLQCEAIIDRYNYIPIAVLPDNTKMGEFCNSARDLYKKCLDNLKCKFEPATTASLSLFDDLCGTFKEEQIKHGDCIASIFNSFEGKNCLQPITALDVLSKEGYKDICHGMTSAFECAAPLIEDKCTYEAVLHSASLYENYLKKFDNKCTLENIKATRNFKPMDSNITTTEVTTEKSTTNLVTETTITEDSLTTASLTTTTVTKSKENCASINSSLSLALFSVIISAIILFF</sequence>
<feature type="compositionally biased region" description="Polar residues" evidence="3">
    <location>
        <begin position="115"/>
        <end position="125"/>
    </location>
</feature>
<keyword evidence="6" id="KW-1185">Reference proteome</keyword>
<feature type="chain" id="PRO_5005330369" evidence="4">
    <location>
        <begin position="25"/>
        <end position="1498"/>
    </location>
</feature>
<dbReference type="PANTHER" id="PTHR37431">
    <property type="entry name" value="PROTEIN CBG06927"/>
    <property type="match status" value="1"/>
</dbReference>
<reference evidence="7" key="2">
    <citation type="submission" date="2015-08" db="UniProtKB">
        <authorList>
            <consortium name="WormBaseParasite"/>
        </authorList>
    </citation>
    <scope>IDENTIFICATION</scope>
</reference>
<dbReference type="PANTHER" id="PTHR37431:SF5">
    <property type="entry name" value="PROTEIN CBG06905"/>
    <property type="match status" value="1"/>
</dbReference>
<dbReference type="SUPFAM" id="SSF57424">
    <property type="entry name" value="LDL receptor-like module"/>
    <property type="match status" value="1"/>
</dbReference>
<feature type="domain" description="T20D4.11-like" evidence="5">
    <location>
        <begin position="1260"/>
        <end position="1415"/>
    </location>
</feature>
<evidence type="ECO:0000256" key="1">
    <source>
        <dbReference type="ARBA" id="ARBA00023157"/>
    </source>
</evidence>
<feature type="signal peptide" evidence="4">
    <location>
        <begin position="1"/>
        <end position="24"/>
    </location>
</feature>
<keyword evidence="4" id="KW-0732">Signal</keyword>
<dbReference type="InterPro" id="IPR002172">
    <property type="entry name" value="LDrepeatLR_classA_rpt"/>
</dbReference>
<feature type="disulfide bond" evidence="2">
    <location>
        <begin position="39"/>
        <end position="57"/>
    </location>
</feature>
<dbReference type="Gene3D" id="4.10.400.10">
    <property type="entry name" value="Low-density Lipoprotein Receptor"/>
    <property type="match status" value="1"/>
</dbReference>
<feature type="domain" description="T20D4.11-like" evidence="5">
    <location>
        <begin position="745"/>
        <end position="892"/>
    </location>
</feature>
<evidence type="ECO:0000313" key="6">
    <source>
        <dbReference type="Proteomes" id="UP000035680"/>
    </source>
</evidence>
<dbReference type="WBParaSite" id="SVE_1842700.1">
    <property type="protein sequence ID" value="SVE_1842700.1"/>
    <property type="gene ID" value="SVE_1842700"/>
</dbReference>
<evidence type="ECO:0000256" key="2">
    <source>
        <dbReference type="PROSITE-ProRule" id="PRU00124"/>
    </source>
</evidence>
<feature type="compositionally biased region" description="Basic and acidic residues" evidence="3">
    <location>
        <begin position="91"/>
        <end position="101"/>
    </location>
</feature>